<dbReference type="EMBL" id="JAGKQH010000004">
    <property type="protein sequence ID" value="KAG6601032.1"/>
    <property type="molecule type" value="Genomic_DNA"/>
</dbReference>
<protein>
    <submittedName>
        <fullName evidence="2">Uncharacterized protein</fullName>
    </submittedName>
</protein>
<dbReference type="AlphaFoldDB" id="A0AAV6NP00"/>
<comment type="caution">
    <text evidence="2">The sequence shown here is derived from an EMBL/GenBank/DDBJ whole genome shotgun (WGS) entry which is preliminary data.</text>
</comment>
<dbReference type="Proteomes" id="UP000685013">
    <property type="component" value="Chromosome 4"/>
</dbReference>
<sequence>MDVWSTQYSHSICQRSSPQCSKDLSSSKSRKQIDDSERSSTSPKLRRTWSLSSAAFRDQGQINFYSSSDPSRSPGNASSGSRRQHEQSSCPSREMKFKVKHAQMEMPNDYHSSGPVRPCSRTCYDSSGNSSTSSSTVSNGVLARYIDGEQHREINGSMNKYSQRSNGWRPPGAQCLPPSSTTAKIADKPDSIHQEKLNVLFLVSCLKKWENMDLGMTHLEVLQRPLLTDSHNIMLCLKRPLKSLVKIYPSKLQTMGTMHYNSIVNIQRSELEAETLFSRLLKEKLYSKELEVEQLQAELVTAVRGNDILKCEIQNVMDSLSCLTHTMKYLELQDYLSKLQALEEDILLKEGQITILKDTLGSKSIEFLAPPSSTWEFQLQ</sequence>
<evidence type="ECO:0000313" key="3">
    <source>
        <dbReference type="Proteomes" id="UP000685013"/>
    </source>
</evidence>
<keyword evidence="3" id="KW-1185">Reference proteome</keyword>
<feature type="compositionally biased region" description="Polar residues" evidence="1">
    <location>
        <begin position="63"/>
        <end position="91"/>
    </location>
</feature>
<evidence type="ECO:0000256" key="1">
    <source>
        <dbReference type="SAM" id="MobiDB-lite"/>
    </source>
</evidence>
<accession>A0AAV6NP00</accession>
<organism evidence="2 3">
    <name type="scientific">Cucurbita argyrosperma subsp. sororia</name>
    <dbReference type="NCBI Taxonomy" id="37648"/>
    <lineage>
        <taxon>Eukaryota</taxon>
        <taxon>Viridiplantae</taxon>
        <taxon>Streptophyta</taxon>
        <taxon>Embryophyta</taxon>
        <taxon>Tracheophyta</taxon>
        <taxon>Spermatophyta</taxon>
        <taxon>Magnoliopsida</taxon>
        <taxon>eudicotyledons</taxon>
        <taxon>Gunneridae</taxon>
        <taxon>Pentapetalae</taxon>
        <taxon>rosids</taxon>
        <taxon>fabids</taxon>
        <taxon>Cucurbitales</taxon>
        <taxon>Cucurbitaceae</taxon>
        <taxon>Cucurbiteae</taxon>
        <taxon>Cucurbita</taxon>
    </lineage>
</organism>
<gene>
    <name evidence="2" type="ORF">SDJN03_06265</name>
</gene>
<feature type="compositionally biased region" description="Polar residues" evidence="1">
    <location>
        <begin position="39"/>
        <end position="51"/>
    </location>
</feature>
<name>A0AAV6NP00_9ROSI</name>
<feature type="compositionally biased region" description="Polar residues" evidence="1">
    <location>
        <begin position="1"/>
        <end position="27"/>
    </location>
</feature>
<feature type="non-terminal residue" evidence="2">
    <location>
        <position position="1"/>
    </location>
</feature>
<feature type="region of interest" description="Disordered" evidence="1">
    <location>
        <begin position="63"/>
        <end position="92"/>
    </location>
</feature>
<dbReference type="PANTHER" id="PTHR47491">
    <property type="entry name" value="CAP-GLY DOMAIN LINKER"/>
    <property type="match status" value="1"/>
</dbReference>
<evidence type="ECO:0000313" key="2">
    <source>
        <dbReference type="EMBL" id="KAG6601032.1"/>
    </source>
</evidence>
<dbReference type="PANTHER" id="PTHR47491:SF5">
    <property type="entry name" value="CAP-GLY DOMAIN LINKER"/>
    <property type="match status" value="1"/>
</dbReference>
<feature type="region of interest" description="Disordered" evidence="1">
    <location>
        <begin position="1"/>
        <end position="51"/>
    </location>
</feature>
<reference evidence="2 3" key="1">
    <citation type="journal article" date="2021" name="Hortic Res">
        <title>The domestication of Cucurbita argyrosperma as revealed by the genome of its wild relative.</title>
        <authorList>
            <person name="Barrera-Redondo J."/>
            <person name="Sanchez-de la Vega G."/>
            <person name="Aguirre-Liguori J.A."/>
            <person name="Castellanos-Morales G."/>
            <person name="Gutierrez-Guerrero Y.T."/>
            <person name="Aguirre-Dugua X."/>
            <person name="Aguirre-Planter E."/>
            <person name="Tenaillon M.I."/>
            <person name="Lira-Saade R."/>
            <person name="Eguiarte L.E."/>
        </authorList>
    </citation>
    <scope>NUCLEOTIDE SEQUENCE [LARGE SCALE GENOMIC DNA]</scope>
    <source>
        <strain evidence="2">JBR-2021</strain>
    </source>
</reference>
<proteinExistence type="predicted"/>